<protein>
    <submittedName>
        <fullName evidence="3">Uncharacterized protein</fullName>
    </submittedName>
</protein>
<feature type="region of interest" description="Disordered" evidence="1">
    <location>
        <begin position="22"/>
        <end position="73"/>
    </location>
</feature>
<evidence type="ECO:0000256" key="1">
    <source>
        <dbReference type="SAM" id="MobiDB-lite"/>
    </source>
</evidence>
<gene>
    <name evidence="3" type="ORF">ACFQ1Z_01685</name>
</gene>
<accession>A0ABW3F305</accession>
<feature type="chain" id="PRO_5045103756" evidence="2">
    <location>
        <begin position="21"/>
        <end position="96"/>
    </location>
</feature>
<evidence type="ECO:0000256" key="2">
    <source>
        <dbReference type="SAM" id="SignalP"/>
    </source>
</evidence>
<keyword evidence="2" id="KW-0732">Signal</keyword>
<reference evidence="4" key="1">
    <citation type="journal article" date="2019" name="Int. J. Syst. Evol. Microbiol.">
        <title>The Global Catalogue of Microorganisms (GCM) 10K type strain sequencing project: providing services to taxonomists for standard genome sequencing and annotation.</title>
        <authorList>
            <consortium name="The Broad Institute Genomics Platform"/>
            <consortium name="The Broad Institute Genome Sequencing Center for Infectious Disease"/>
            <person name="Wu L."/>
            <person name="Ma J."/>
        </authorList>
    </citation>
    <scope>NUCLEOTIDE SEQUENCE [LARGE SCALE GENOMIC DNA]</scope>
    <source>
        <strain evidence="4">CCUG 58412</strain>
    </source>
</reference>
<feature type="signal peptide" evidence="2">
    <location>
        <begin position="1"/>
        <end position="20"/>
    </location>
</feature>
<dbReference type="Proteomes" id="UP001597128">
    <property type="component" value="Unassembled WGS sequence"/>
</dbReference>
<comment type="caution">
    <text evidence="3">The sequence shown here is derived from an EMBL/GenBank/DDBJ whole genome shotgun (WGS) entry which is preliminary data.</text>
</comment>
<proteinExistence type="predicted"/>
<evidence type="ECO:0000313" key="3">
    <source>
        <dbReference type="EMBL" id="MFD0912248.1"/>
    </source>
</evidence>
<dbReference type="RefSeq" id="WP_379055004.1">
    <property type="nucleotide sequence ID" value="NZ_JBHTKB010000001.1"/>
</dbReference>
<name>A0ABW3F305_9PROT</name>
<organism evidence="3 4">
    <name type="scientific">Methylophilus luteus</name>
    <dbReference type="NCBI Taxonomy" id="640108"/>
    <lineage>
        <taxon>Bacteria</taxon>
        <taxon>Pseudomonadati</taxon>
        <taxon>Pseudomonadota</taxon>
        <taxon>Betaproteobacteria</taxon>
        <taxon>Nitrosomonadales</taxon>
        <taxon>Methylophilaceae</taxon>
        <taxon>Methylophilus</taxon>
    </lineage>
</organism>
<sequence length="96" mass="10917">MSRLLLVLLVSFGLQANVHADETQTQDNDVRTLHHKNFSSQRPYSKTPVAKQQSAEDKWEGAGIVTDNPDKGFDKHQQLRLNFIGKRPYVADTPRD</sequence>
<dbReference type="EMBL" id="JBHTKB010000001">
    <property type="protein sequence ID" value="MFD0912248.1"/>
    <property type="molecule type" value="Genomic_DNA"/>
</dbReference>
<keyword evidence="4" id="KW-1185">Reference proteome</keyword>
<evidence type="ECO:0000313" key="4">
    <source>
        <dbReference type="Proteomes" id="UP001597128"/>
    </source>
</evidence>